<proteinExistence type="predicted"/>
<name>A0A3S1JST4_9BACL</name>
<dbReference type="AlphaFoldDB" id="A0A3S1JST4"/>
<comment type="caution">
    <text evidence="2">The sequence shown here is derived from an EMBL/GenBank/DDBJ whole genome shotgun (WGS) entry which is preliminary data.</text>
</comment>
<dbReference type="OrthoDB" id="2082320at2"/>
<evidence type="ECO:0008006" key="4">
    <source>
        <dbReference type="Google" id="ProtNLM"/>
    </source>
</evidence>
<evidence type="ECO:0000313" key="2">
    <source>
        <dbReference type="EMBL" id="RUT35941.1"/>
    </source>
</evidence>
<evidence type="ECO:0000256" key="1">
    <source>
        <dbReference type="SAM" id="SignalP"/>
    </source>
</evidence>
<dbReference type="EMBL" id="RZNX01000001">
    <property type="protein sequence ID" value="RUT35941.1"/>
    <property type="molecule type" value="Genomic_DNA"/>
</dbReference>
<organism evidence="2 3">
    <name type="scientific">Paenibacillus zeisoli</name>
    <dbReference type="NCBI Taxonomy" id="2496267"/>
    <lineage>
        <taxon>Bacteria</taxon>
        <taxon>Bacillati</taxon>
        <taxon>Bacillota</taxon>
        <taxon>Bacilli</taxon>
        <taxon>Bacillales</taxon>
        <taxon>Paenibacillaceae</taxon>
        <taxon>Paenibacillus</taxon>
    </lineage>
</organism>
<reference evidence="2 3" key="1">
    <citation type="submission" date="2018-12" db="EMBL/GenBank/DDBJ databases">
        <authorList>
            <person name="Sun L."/>
            <person name="Chen Z."/>
        </authorList>
    </citation>
    <scope>NUCLEOTIDE SEQUENCE [LARGE SCALE GENOMIC DNA]</scope>
    <source>
        <strain evidence="2 3">3-5-3</strain>
    </source>
</reference>
<dbReference type="Proteomes" id="UP000272464">
    <property type="component" value="Unassembled WGS sequence"/>
</dbReference>
<keyword evidence="1" id="KW-0732">Signal</keyword>
<dbReference type="RefSeq" id="WP_127197638.1">
    <property type="nucleotide sequence ID" value="NZ_RZNX01000001.1"/>
</dbReference>
<feature type="signal peptide" evidence="1">
    <location>
        <begin position="1"/>
        <end position="27"/>
    </location>
</feature>
<gene>
    <name evidence="2" type="ORF">EJP77_02780</name>
</gene>
<protein>
    <recommendedName>
        <fullName evidence="4">DUF3993 domain-containing protein</fullName>
    </recommendedName>
</protein>
<sequence>MINSVSKILAALLAVLLLYLVPAVQHAKTQEDITLLTSYHALTEFVDSVRNKGYISPVMYEDFRTELGSSGGYFDVAMEHQHKKYHPEYDDPSDGSTFLNKYSVQYEGHYTEELEEVLFPDTPAEKDSKERKYYLEMGDYFTVNIQRKDQSPLNTFTSMLYDSASGEQDSPLHYGGMVLNEDY</sequence>
<accession>A0A3S1JST4</accession>
<feature type="chain" id="PRO_5018692888" description="DUF3993 domain-containing protein" evidence="1">
    <location>
        <begin position="28"/>
        <end position="183"/>
    </location>
</feature>
<keyword evidence="3" id="KW-1185">Reference proteome</keyword>
<evidence type="ECO:0000313" key="3">
    <source>
        <dbReference type="Proteomes" id="UP000272464"/>
    </source>
</evidence>